<comment type="function">
    <text evidence="1 13">Transfers the gamma-phosphate of ATP to the 4'-position of a tetraacyldisaccharide 1-phosphate intermediate (termed DS-1-P) to form tetraacyldisaccharide 1,4'-bis-phosphate (lipid IVA).</text>
</comment>
<feature type="binding site" evidence="13">
    <location>
        <begin position="54"/>
        <end position="61"/>
    </location>
    <ligand>
        <name>ATP</name>
        <dbReference type="ChEBI" id="CHEBI:30616"/>
    </ligand>
</feature>
<evidence type="ECO:0000313" key="14">
    <source>
        <dbReference type="EMBL" id="NJB69103.1"/>
    </source>
</evidence>
<dbReference type="AlphaFoldDB" id="A0A846QRW0"/>
<gene>
    <name evidence="13" type="primary">lpxK</name>
    <name evidence="14" type="ORF">GGQ74_002797</name>
</gene>
<reference evidence="14 15" key="1">
    <citation type="submission" date="2020-03" db="EMBL/GenBank/DDBJ databases">
        <title>Genomic Encyclopedia of Type Strains, Phase IV (KMG-IV): sequencing the most valuable type-strain genomes for metagenomic binning, comparative biology and taxonomic classification.</title>
        <authorList>
            <person name="Goeker M."/>
        </authorList>
    </citation>
    <scope>NUCLEOTIDE SEQUENCE [LARGE SCALE GENOMIC DNA]</scope>
    <source>
        <strain evidence="14 15">DSM 24233</strain>
    </source>
</reference>
<evidence type="ECO:0000256" key="13">
    <source>
        <dbReference type="HAMAP-Rule" id="MF_00409"/>
    </source>
</evidence>
<keyword evidence="8 13" id="KW-0547">Nucleotide-binding</keyword>
<evidence type="ECO:0000256" key="2">
    <source>
        <dbReference type="ARBA" id="ARBA00004870"/>
    </source>
</evidence>
<evidence type="ECO:0000256" key="11">
    <source>
        <dbReference type="ARBA" id="ARBA00023098"/>
    </source>
</evidence>
<dbReference type="EMBL" id="JAATJA010000003">
    <property type="protein sequence ID" value="NJB69103.1"/>
    <property type="molecule type" value="Genomic_DNA"/>
</dbReference>
<evidence type="ECO:0000256" key="5">
    <source>
        <dbReference type="ARBA" id="ARBA00022516"/>
    </source>
</evidence>
<evidence type="ECO:0000313" key="15">
    <source>
        <dbReference type="Proteomes" id="UP000580856"/>
    </source>
</evidence>
<dbReference type="GO" id="GO:0009029">
    <property type="term" value="F:lipid-A 4'-kinase activity"/>
    <property type="evidence" value="ECO:0007669"/>
    <property type="project" value="UniProtKB-UniRule"/>
</dbReference>
<evidence type="ECO:0000256" key="12">
    <source>
        <dbReference type="ARBA" id="ARBA00029757"/>
    </source>
</evidence>
<dbReference type="NCBIfam" id="TIGR00682">
    <property type="entry name" value="lpxK"/>
    <property type="match status" value="1"/>
</dbReference>
<keyword evidence="7 13" id="KW-0808">Transferase</keyword>
<evidence type="ECO:0000256" key="7">
    <source>
        <dbReference type="ARBA" id="ARBA00022679"/>
    </source>
</evidence>
<evidence type="ECO:0000256" key="8">
    <source>
        <dbReference type="ARBA" id="ARBA00022741"/>
    </source>
</evidence>
<comment type="similarity">
    <text evidence="13">Belongs to the LpxK family.</text>
</comment>
<dbReference type="SUPFAM" id="SSF52540">
    <property type="entry name" value="P-loop containing nucleoside triphosphate hydrolases"/>
    <property type="match status" value="1"/>
</dbReference>
<evidence type="ECO:0000256" key="6">
    <source>
        <dbReference type="ARBA" id="ARBA00022556"/>
    </source>
</evidence>
<keyword evidence="6 13" id="KW-0441">Lipid A biosynthesis</keyword>
<keyword evidence="11 13" id="KW-0443">Lipid metabolism</keyword>
<proteinExistence type="inferred from homology"/>
<dbReference type="Proteomes" id="UP000580856">
    <property type="component" value="Unassembled WGS sequence"/>
</dbReference>
<dbReference type="HAMAP" id="MF_00409">
    <property type="entry name" value="LpxK"/>
    <property type="match status" value="1"/>
</dbReference>
<keyword evidence="9 13" id="KW-0418">Kinase</keyword>
<evidence type="ECO:0000256" key="10">
    <source>
        <dbReference type="ARBA" id="ARBA00022840"/>
    </source>
</evidence>
<comment type="catalytic activity">
    <reaction evidence="13">
        <text>a lipid A disaccharide + ATP = a lipid IVA + ADP + H(+)</text>
        <dbReference type="Rhea" id="RHEA:67840"/>
        <dbReference type="ChEBI" id="CHEBI:15378"/>
        <dbReference type="ChEBI" id="CHEBI:30616"/>
        <dbReference type="ChEBI" id="CHEBI:176343"/>
        <dbReference type="ChEBI" id="CHEBI:176425"/>
        <dbReference type="ChEBI" id="CHEBI:456216"/>
        <dbReference type="EC" id="2.7.1.130"/>
    </reaction>
</comment>
<dbReference type="GO" id="GO:0009244">
    <property type="term" value="P:lipopolysaccharide core region biosynthetic process"/>
    <property type="evidence" value="ECO:0007669"/>
    <property type="project" value="TreeGrafter"/>
</dbReference>
<name>A0A846QRW0_9BACT</name>
<organism evidence="14 15">
    <name type="scientific">Desulfobaculum xiamenense</name>
    <dbReference type="NCBI Taxonomy" id="995050"/>
    <lineage>
        <taxon>Bacteria</taxon>
        <taxon>Pseudomonadati</taxon>
        <taxon>Thermodesulfobacteriota</taxon>
        <taxon>Desulfovibrionia</taxon>
        <taxon>Desulfovibrionales</taxon>
        <taxon>Desulfovibrionaceae</taxon>
        <taxon>Desulfobaculum</taxon>
    </lineage>
</organism>
<keyword evidence="15" id="KW-1185">Reference proteome</keyword>
<dbReference type="RefSeq" id="WP_167942188.1">
    <property type="nucleotide sequence ID" value="NZ_JAATJA010000003.1"/>
</dbReference>
<dbReference type="GO" id="GO:0005524">
    <property type="term" value="F:ATP binding"/>
    <property type="evidence" value="ECO:0007669"/>
    <property type="project" value="UniProtKB-UniRule"/>
</dbReference>
<dbReference type="PANTHER" id="PTHR42724">
    <property type="entry name" value="TETRAACYLDISACCHARIDE 4'-KINASE"/>
    <property type="match status" value="1"/>
</dbReference>
<accession>A0A846QRW0</accession>
<dbReference type="EC" id="2.7.1.130" evidence="3 13"/>
<comment type="caution">
    <text evidence="14">The sequence shown here is derived from an EMBL/GenBank/DDBJ whole genome shotgun (WGS) entry which is preliminary data.</text>
</comment>
<protein>
    <recommendedName>
        <fullName evidence="4 13">Tetraacyldisaccharide 4'-kinase</fullName>
        <ecNumber evidence="3 13">2.7.1.130</ecNumber>
    </recommendedName>
    <alternativeName>
        <fullName evidence="12 13">Lipid A 4'-kinase</fullName>
    </alternativeName>
</protein>
<dbReference type="UniPathway" id="UPA00359">
    <property type="reaction ID" value="UER00482"/>
</dbReference>
<dbReference type="InterPro" id="IPR027417">
    <property type="entry name" value="P-loop_NTPase"/>
</dbReference>
<keyword evidence="10 13" id="KW-0067">ATP-binding</keyword>
<dbReference type="GO" id="GO:0009245">
    <property type="term" value="P:lipid A biosynthetic process"/>
    <property type="evidence" value="ECO:0007669"/>
    <property type="project" value="UniProtKB-UniRule"/>
</dbReference>
<keyword evidence="5 13" id="KW-0444">Lipid biosynthesis</keyword>
<evidence type="ECO:0000256" key="3">
    <source>
        <dbReference type="ARBA" id="ARBA00012071"/>
    </source>
</evidence>
<dbReference type="PANTHER" id="PTHR42724:SF1">
    <property type="entry name" value="TETRAACYLDISACCHARIDE 4'-KINASE, MITOCHONDRIAL-RELATED"/>
    <property type="match status" value="1"/>
</dbReference>
<dbReference type="Pfam" id="PF02606">
    <property type="entry name" value="LpxK"/>
    <property type="match status" value="1"/>
</dbReference>
<dbReference type="InterPro" id="IPR003758">
    <property type="entry name" value="LpxK"/>
</dbReference>
<evidence type="ECO:0000256" key="9">
    <source>
        <dbReference type="ARBA" id="ARBA00022777"/>
    </source>
</evidence>
<evidence type="ECO:0000256" key="4">
    <source>
        <dbReference type="ARBA" id="ARBA00016436"/>
    </source>
</evidence>
<evidence type="ECO:0000256" key="1">
    <source>
        <dbReference type="ARBA" id="ARBA00002274"/>
    </source>
</evidence>
<comment type="pathway">
    <text evidence="2 13">Glycolipid biosynthesis; lipid IV(A) biosynthesis; lipid IV(A) from (3R)-3-hydroxytetradecanoyl-[acyl-carrier-protein] and UDP-N-acetyl-alpha-D-glucosamine: step 6/6.</text>
</comment>
<dbReference type="GO" id="GO:0005886">
    <property type="term" value="C:plasma membrane"/>
    <property type="evidence" value="ECO:0007669"/>
    <property type="project" value="TreeGrafter"/>
</dbReference>
<sequence length="356" mass="41002">MSDTLDLQRRLGALLFLPSRAYAWGMRLRRQWYERGALESHRPPRPCVSIGNIGWGGSGKTPLTEWLLRWAARRDVSAVVLTRGYRATPPHPHYLVTETSTPREAGDEPLLLARSCPDGHVVVDPMRSRAAQWAWAELRPELFLLDDGFQHLKVQRDIDLVLLRPKDLNEEWDRVIPAGSWREDESALTRATAFLIKCSADEFLALEPLIRARLARFNAPVFNFSFKPLGVKRLDLAQAAESFHGEPYLLVTGVGEPDQVVDTAEMLLGNRPELHLRYDDHHDYSQADWTHIRAQADLKNISHILCTAKDAVKLARYDTRHLWTFDHTLEFGPTFFAETTFPDWWGNWWDVLRHRD</sequence>